<comment type="caution">
    <text evidence="2">The sequence shown here is derived from an EMBL/GenBank/DDBJ whole genome shotgun (WGS) entry which is preliminary data.</text>
</comment>
<sequence>MTEFDTSLPGIRQVQNYIKNKQEVELKLVTDDLLVGKLIWQDANSLCLIDHYSQETIIWRQALVFLKPKA</sequence>
<evidence type="ECO:0000313" key="2">
    <source>
        <dbReference type="EMBL" id="MCC0178589.1"/>
    </source>
</evidence>
<dbReference type="SUPFAM" id="SSF50182">
    <property type="entry name" value="Sm-like ribonucleoproteins"/>
    <property type="match status" value="1"/>
</dbReference>
<evidence type="ECO:0000259" key="1">
    <source>
        <dbReference type="Pfam" id="PF21979"/>
    </source>
</evidence>
<evidence type="ECO:0000313" key="3">
    <source>
        <dbReference type="Proteomes" id="UP000729733"/>
    </source>
</evidence>
<dbReference type="Proteomes" id="UP000729733">
    <property type="component" value="Unassembled WGS sequence"/>
</dbReference>
<dbReference type="EMBL" id="JADWDC010000048">
    <property type="protein sequence ID" value="MCC0178589.1"/>
    <property type="molecule type" value="Genomic_DNA"/>
</dbReference>
<dbReference type="InterPro" id="IPR010920">
    <property type="entry name" value="LSM_dom_sf"/>
</dbReference>
<gene>
    <name evidence="2" type="ORF">I4641_16575</name>
</gene>
<accession>A0A964FIN0</accession>
<keyword evidence="3" id="KW-1185">Reference proteome</keyword>
<dbReference type="NCBIfam" id="NF047718">
    <property type="entry name" value="Hfq_rel_Cyano"/>
    <property type="match status" value="1"/>
</dbReference>
<name>A0A964FIN0_9CYAN</name>
<dbReference type="InterPro" id="IPR053840">
    <property type="entry name" value="Hfq_1"/>
</dbReference>
<protein>
    <submittedName>
        <fullName evidence="2">RNA-binding protein hfq</fullName>
    </submittedName>
</protein>
<dbReference type="AlphaFoldDB" id="A0A964FIN0"/>
<dbReference type="RefSeq" id="WP_229641690.1">
    <property type="nucleotide sequence ID" value="NZ_JADWDC010000048.1"/>
</dbReference>
<proteinExistence type="predicted"/>
<feature type="domain" description="Hfq-related" evidence="1">
    <location>
        <begin position="8"/>
        <end position="68"/>
    </location>
</feature>
<reference evidence="2" key="1">
    <citation type="journal article" date="2021" name="Antonie Van Leeuwenhoek">
        <title>Draft genome and description of Waterburya agarophytonicola gen. nov. sp. nov. (Pleurocapsales, Cyanobacteria): a seaweed symbiont.</title>
        <authorList>
            <person name="Bonthond G."/>
            <person name="Shalygin S."/>
            <person name="Bayer T."/>
            <person name="Weinberger F."/>
        </authorList>
    </citation>
    <scope>NUCLEOTIDE SEQUENCE</scope>
    <source>
        <strain evidence="2">KI4</strain>
    </source>
</reference>
<organism evidence="2 3">
    <name type="scientific">Waterburya agarophytonicola KI4</name>
    <dbReference type="NCBI Taxonomy" id="2874699"/>
    <lineage>
        <taxon>Bacteria</taxon>
        <taxon>Bacillati</taxon>
        <taxon>Cyanobacteriota</taxon>
        <taxon>Cyanophyceae</taxon>
        <taxon>Pleurocapsales</taxon>
        <taxon>Hyellaceae</taxon>
        <taxon>Waterburya</taxon>
        <taxon>Waterburya agarophytonicola</taxon>
    </lineage>
</organism>
<dbReference type="Gene3D" id="2.30.30.100">
    <property type="match status" value="1"/>
</dbReference>
<dbReference type="Pfam" id="PF21979">
    <property type="entry name" value="Hfq_1"/>
    <property type="match status" value="1"/>
</dbReference>